<feature type="transmembrane region" description="Helical" evidence="9">
    <location>
        <begin position="94"/>
        <end position="116"/>
    </location>
</feature>
<dbReference type="PANTHER" id="PTHR24228:SF74">
    <property type="entry name" value="G-PROTEIN COUPLED RECEPTORS FAMILY 1 PROFILE DOMAIN-CONTAINING PROTEIN"/>
    <property type="match status" value="1"/>
</dbReference>
<evidence type="ECO:0000256" key="5">
    <source>
        <dbReference type="ARBA" id="ARBA00023040"/>
    </source>
</evidence>
<dbReference type="EMBL" id="BFAA01015603">
    <property type="protein sequence ID" value="GCB77826.1"/>
    <property type="molecule type" value="Genomic_DNA"/>
</dbReference>
<feature type="transmembrane region" description="Helical" evidence="9">
    <location>
        <begin position="22"/>
        <end position="44"/>
    </location>
</feature>
<proteinExistence type="predicted"/>
<dbReference type="PRINTS" id="PR00237">
    <property type="entry name" value="GPCRRHODOPSN"/>
</dbReference>
<keyword evidence="2" id="KW-1003">Cell membrane</keyword>
<dbReference type="GO" id="GO:0005886">
    <property type="term" value="C:plasma membrane"/>
    <property type="evidence" value="ECO:0007669"/>
    <property type="project" value="UniProtKB-SubCell"/>
</dbReference>
<feature type="transmembrane region" description="Helical" evidence="9">
    <location>
        <begin position="246"/>
        <end position="271"/>
    </location>
</feature>
<reference evidence="11 12" key="1">
    <citation type="journal article" date="2018" name="Nat. Ecol. Evol.">
        <title>Shark genomes provide insights into elasmobranch evolution and the origin of vertebrates.</title>
        <authorList>
            <person name="Hara Y"/>
            <person name="Yamaguchi K"/>
            <person name="Onimaru K"/>
            <person name="Kadota M"/>
            <person name="Koyanagi M"/>
            <person name="Keeley SD"/>
            <person name="Tatsumi K"/>
            <person name="Tanaka K"/>
            <person name="Motone F"/>
            <person name="Kageyama Y"/>
            <person name="Nozu R"/>
            <person name="Adachi N"/>
            <person name="Nishimura O"/>
            <person name="Nakagawa R"/>
            <person name="Tanegashima C"/>
            <person name="Kiyatake I"/>
            <person name="Matsumoto R"/>
            <person name="Murakumo K"/>
            <person name="Nishida K"/>
            <person name="Terakita A"/>
            <person name="Kuratani S"/>
            <person name="Sato K"/>
            <person name="Hyodo S Kuraku.S."/>
        </authorList>
    </citation>
    <scope>NUCLEOTIDE SEQUENCE [LARGE SCALE GENOMIC DNA]</scope>
</reference>
<keyword evidence="3 9" id="KW-0812">Transmembrane</keyword>
<evidence type="ECO:0000256" key="4">
    <source>
        <dbReference type="ARBA" id="ARBA00022989"/>
    </source>
</evidence>
<dbReference type="OMA" id="LLYTWKN"/>
<keyword evidence="6 9" id="KW-0472">Membrane</keyword>
<evidence type="ECO:0000256" key="6">
    <source>
        <dbReference type="ARBA" id="ARBA00023136"/>
    </source>
</evidence>
<feature type="transmembrane region" description="Helical" evidence="9">
    <location>
        <begin position="56"/>
        <end position="74"/>
    </location>
</feature>
<dbReference type="PROSITE" id="PS50262">
    <property type="entry name" value="G_PROTEIN_RECEP_F1_2"/>
    <property type="match status" value="1"/>
</dbReference>
<evidence type="ECO:0000256" key="8">
    <source>
        <dbReference type="ARBA" id="ARBA00023224"/>
    </source>
</evidence>
<evidence type="ECO:0000256" key="9">
    <source>
        <dbReference type="SAM" id="Phobius"/>
    </source>
</evidence>
<evidence type="ECO:0000256" key="3">
    <source>
        <dbReference type="ARBA" id="ARBA00022692"/>
    </source>
</evidence>
<dbReference type="InterPro" id="IPR017452">
    <property type="entry name" value="GPCR_Rhodpsn_7TM"/>
</dbReference>
<evidence type="ECO:0000313" key="11">
    <source>
        <dbReference type="EMBL" id="GCB77826.1"/>
    </source>
</evidence>
<keyword evidence="12" id="KW-1185">Reference proteome</keyword>
<evidence type="ECO:0000313" key="12">
    <source>
        <dbReference type="Proteomes" id="UP000288216"/>
    </source>
</evidence>
<dbReference type="InterPro" id="IPR000276">
    <property type="entry name" value="GPCR_Rhodpsn"/>
</dbReference>
<dbReference type="SMART" id="SM01381">
    <property type="entry name" value="7TM_GPCR_Srsx"/>
    <property type="match status" value="1"/>
</dbReference>
<comment type="caution">
    <text evidence="11">The sequence shown here is derived from an EMBL/GenBank/DDBJ whole genome shotgun (WGS) entry which is preliminary data.</text>
</comment>
<keyword evidence="8" id="KW-0807">Transducer</keyword>
<protein>
    <recommendedName>
        <fullName evidence="10">G-protein coupled receptors family 1 profile domain-containing protein</fullName>
    </recommendedName>
</protein>
<dbReference type="STRING" id="75743.A0A401PXJ0"/>
<dbReference type="Gene3D" id="1.20.1070.10">
    <property type="entry name" value="Rhodopsin 7-helix transmembrane proteins"/>
    <property type="match status" value="1"/>
</dbReference>
<evidence type="ECO:0000259" key="10">
    <source>
        <dbReference type="PROSITE" id="PS50262"/>
    </source>
</evidence>
<comment type="subcellular location">
    <subcellularLocation>
        <location evidence="1">Cell membrane</location>
        <topology evidence="1">Multi-pass membrane protein</topology>
    </subcellularLocation>
</comment>
<organism evidence="11 12">
    <name type="scientific">Scyliorhinus torazame</name>
    <name type="common">Cloudy catshark</name>
    <name type="synonym">Catulus torazame</name>
    <dbReference type="NCBI Taxonomy" id="75743"/>
    <lineage>
        <taxon>Eukaryota</taxon>
        <taxon>Metazoa</taxon>
        <taxon>Chordata</taxon>
        <taxon>Craniata</taxon>
        <taxon>Vertebrata</taxon>
        <taxon>Chondrichthyes</taxon>
        <taxon>Elasmobranchii</taxon>
        <taxon>Galeomorphii</taxon>
        <taxon>Galeoidea</taxon>
        <taxon>Carcharhiniformes</taxon>
        <taxon>Scyliorhinidae</taxon>
        <taxon>Scyliorhinus</taxon>
    </lineage>
</organism>
<sequence>MNNFSNPSSCCEGKLRENISLAVAYALLAVAGSLGNVLVIYLVYSVRKLRNTSNAFIVNVCAADLLVCALWMPQESVLRCQPPGRPASAQLQTFSRGLLFLGLLVSLFSHSLIALNRCALITKVPAAYRALYRRRNTAGMIATSWVLATLLLLPCLILGQEGQSGGCAWLQLLVLSLSEGCSMRLSAYSSWLTASTILSQTAVLLYCYFKIFRKVQVSVKRVSVLNFQIIPNLSYPFARKDKRLRVYVSFVLCAFTLTTEPFLWVSLFGLFEPVPSLLYNVSWLLLSLLFVLSPFLYTHNNEEFRKSLRSVTGGDFGRGSAGVEPMIRVVSR</sequence>
<gene>
    <name evidence="11" type="ORF">scyTo_0020038</name>
</gene>
<evidence type="ECO:0000256" key="7">
    <source>
        <dbReference type="ARBA" id="ARBA00023170"/>
    </source>
</evidence>
<evidence type="ECO:0000256" key="1">
    <source>
        <dbReference type="ARBA" id="ARBA00004651"/>
    </source>
</evidence>
<dbReference type="PANTHER" id="PTHR24228">
    <property type="entry name" value="B2 BRADYKININ RECEPTOR/ANGIOTENSIN II RECEPTOR"/>
    <property type="match status" value="1"/>
</dbReference>
<keyword evidence="4 9" id="KW-1133">Transmembrane helix</keyword>
<dbReference type="Proteomes" id="UP000288216">
    <property type="component" value="Unassembled WGS sequence"/>
</dbReference>
<feature type="transmembrane region" description="Helical" evidence="9">
    <location>
        <begin position="137"/>
        <end position="159"/>
    </location>
</feature>
<feature type="domain" description="G-protein coupled receptors family 1 profile" evidence="10">
    <location>
        <begin position="35"/>
        <end position="297"/>
    </location>
</feature>
<accession>A0A401PXJ0</accession>
<keyword evidence="7" id="KW-0675">Receptor</keyword>
<dbReference type="SUPFAM" id="SSF81321">
    <property type="entry name" value="Family A G protein-coupled receptor-like"/>
    <property type="match status" value="1"/>
</dbReference>
<feature type="transmembrane region" description="Helical" evidence="9">
    <location>
        <begin position="277"/>
        <end position="297"/>
    </location>
</feature>
<evidence type="ECO:0000256" key="2">
    <source>
        <dbReference type="ARBA" id="ARBA00022475"/>
    </source>
</evidence>
<dbReference type="Pfam" id="PF00001">
    <property type="entry name" value="7tm_1"/>
    <property type="match status" value="1"/>
</dbReference>
<dbReference type="GO" id="GO:0004930">
    <property type="term" value="F:G protein-coupled receptor activity"/>
    <property type="evidence" value="ECO:0007669"/>
    <property type="project" value="UniProtKB-KW"/>
</dbReference>
<feature type="transmembrane region" description="Helical" evidence="9">
    <location>
        <begin position="188"/>
        <end position="209"/>
    </location>
</feature>
<keyword evidence="5" id="KW-0297">G-protein coupled receptor</keyword>
<name>A0A401PXJ0_SCYTO</name>
<dbReference type="OrthoDB" id="10039923at2759"/>
<dbReference type="AlphaFoldDB" id="A0A401PXJ0"/>